<reference evidence="1" key="1">
    <citation type="submission" date="2014-09" db="EMBL/GenBank/DDBJ databases">
        <authorList>
            <person name="Magalhaes I.L.F."/>
            <person name="Oliveira U."/>
            <person name="Santos F.R."/>
            <person name="Vidigal T.H.D.A."/>
            <person name="Brescovit A.D."/>
            <person name="Santos A.J."/>
        </authorList>
    </citation>
    <scope>NUCLEOTIDE SEQUENCE</scope>
    <source>
        <tissue evidence="1">Shoot tissue taken approximately 20 cm above the soil surface</tissue>
    </source>
</reference>
<sequence length="116" mass="13001">MRRSRGTATGCCRYCACSRGRRVTRTAVARTARWLMRARGTKAANGAWGAVPERTARKSVRWVTPRTSIRRRSRGCCGRCRSRRRSCTPRCPTSATSLTWSPGSSRSISRSITCSW</sequence>
<reference evidence="1" key="2">
    <citation type="journal article" date="2015" name="Data Brief">
        <title>Shoot transcriptome of the giant reed, Arundo donax.</title>
        <authorList>
            <person name="Barrero R.A."/>
            <person name="Guerrero F.D."/>
            <person name="Moolhuijzen P."/>
            <person name="Goolsby J.A."/>
            <person name="Tidwell J."/>
            <person name="Bellgard S.E."/>
            <person name="Bellgard M.I."/>
        </authorList>
    </citation>
    <scope>NUCLEOTIDE SEQUENCE</scope>
    <source>
        <tissue evidence="1">Shoot tissue taken approximately 20 cm above the soil surface</tissue>
    </source>
</reference>
<name>A0A0A9H593_ARUDO</name>
<protein>
    <submittedName>
        <fullName evidence="1">Uncharacterized protein</fullName>
    </submittedName>
</protein>
<dbReference type="AlphaFoldDB" id="A0A0A9H593"/>
<evidence type="ECO:0000313" key="1">
    <source>
        <dbReference type="EMBL" id="JAE30016.1"/>
    </source>
</evidence>
<dbReference type="EMBL" id="GBRH01167880">
    <property type="protein sequence ID" value="JAE30016.1"/>
    <property type="molecule type" value="Transcribed_RNA"/>
</dbReference>
<accession>A0A0A9H593</accession>
<proteinExistence type="predicted"/>
<organism evidence="1">
    <name type="scientific">Arundo donax</name>
    <name type="common">Giant reed</name>
    <name type="synonym">Donax arundinaceus</name>
    <dbReference type="NCBI Taxonomy" id="35708"/>
    <lineage>
        <taxon>Eukaryota</taxon>
        <taxon>Viridiplantae</taxon>
        <taxon>Streptophyta</taxon>
        <taxon>Embryophyta</taxon>
        <taxon>Tracheophyta</taxon>
        <taxon>Spermatophyta</taxon>
        <taxon>Magnoliopsida</taxon>
        <taxon>Liliopsida</taxon>
        <taxon>Poales</taxon>
        <taxon>Poaceae</taxon>
        <taxon>PACMAD clade</taxon>
        <taxon>Arundinoideae</taxon>
        <taxon>Arundineae</taxon>
        <taxon>Arundo</taxon>
    </lineage>
</organism>